<evidence type="ECO:0000256" key="4">
    <source>
        <dbReference type="ARBA" id="ARBA00022771"/>
    </source>
</evidence>
<dbReference type="GO" id="GO:0046983">
    <property type="term" value="F:protein dimerization activity"/>
    <property type="evidence" value="ECO:0007669"/>
    <property type="project" value="InterPro"/>
</dbReference>
<protein>
    <recommendedName>
        <fullName evidence="14">Reverse transcriptase Ty1/copia-type domain-containing protein</fullName>
    </recommendedName>
</protein>
<keyword evidence="6" id="KW-0496">Mitochondrion</keyword>
<dbReference type="PANTHER" id="PTHR46481:SF10">
    <property type="entry name" value="ZINC FINGER BED DOMAIN-CONTAINING PROTEIN 39"/>
    <property type="match status" value="1"/>
</dbReference>
<dbReference type="Pfam" id="PF05699">
    <property type="entry name" value="Dimer_Tnp_hAT"/>
    <property type="match status" value="1"/>
</dbReference>
<dbReference type="SUPFAM" id="SSF53098">
    <property type="entry name" value="Ribonuclease H-like"/>
    <property type="match status" value="1"/>
</dbReference>
<dbReference type="InterPro" id="IPR008906">
    <property type="entry name" value="HATC_C_dom"/>
</dbReference>
<name>A0A0F7ZWS6_9HYPO</name>
<feature type="domain" description="Retroviral polymerase SH3-like" evidence="11">
    <location>
        <begin position="564"/>
        <end position="625"/>
    </location>
</feature>
<dbReference type="GO" id="GO:0005739">
    <property type="term" value="C:mitochondrion"/>
    <property type="evidence" value="ECO:0007669"/>
    <property type="project" value="UniProtKB-SubCell"/>
</dbReference>
<dbReference type="Proteomes" id="UP000054481">
    <property type="component" value="Unassembled WGS sequence"/>
</dbReference>
<organism evidence="12 13">
    <name type="scientific">Hirsutella minnesotensis 3608</name>
    <dbReference type="NCBI Taxonomy" id="1043627"/>
    <lineage>
        <taxon>Eukaryota</taxon>
        <taxon>Fungi</taxon>
        <taxon>Dikarya</taxon>
        <taxon>Ascomycota</taxon>
        <taxon>Pezizomycotina</taxon>
        <taxon>Sordariomycetes</taxon>
        <taxon>Hypocreomycetidae</taxon>
        <taxon>Hypocreales</taxon>
        <taxon>Ophiocordycipitaceae</taxon>
        <taxon>Hirsutella</taxon>
    </lineage>
</organism>
<dbReference type="InterPro" id="IPR043502">
    <property type="entry name" value="DNA/RNA_pol_sf"/>
</dbReference>
<evidence type="ECO:0000256" key="2">
    <source>
        <dbReference type="ARBA" id="ARBA00004173"/>
    </source>
</evidence>
<feature type="region of interest" description="Disordered" evidence="8">
    <location>
        <begin position="743"/>
        <end position="787"/>
    </location>
</feature>
<dbReference type="InterPro" id="IPR013103">
    <property type="entry name" value="RVT_2"/>
</dbReference>
<dbReference type="EMBL" id="KQ030712">
    <property type="protein sequence ID" value="KJZ69487.1"/>
    <property type="molecule type" value="Genomic_DNA"/>
</dbReference>
<dbReference type="InterPro" id="IPR012337">
    <property type="entry name" value="RNaseH-like_sf"/>
</dbReference>
<feature type="compositionally biased region" description="Basic and acidic residues" evidence="8">
    <location>
        <begin position="762"/>
        <end position="787"/>
    </location>
</feature>
<comment type="subcellular location">
    <subcellularLocation>
        <location evidence="2">Mitochondrion</location>
    </subcellularLocation>
    <subcellularLocation>
        <location evidence="1">Nucleus</location>
    </subcellularLocation>
</comment>
<dbReference type="Pfam" id="PF25597">
    <property type="entry name" value="SH3_retrovirus"/>
    <property type="match status" value="1"/>
</dbReference>
<dbReference type="SUPFAM" id="SSF56672">
    <property type="entry name" value="DNA/RNA polymerases"/>
    <property type="match status" value="1"/>
</dbReference>
<evidence type="ECO:0000256" key="6">
    <source>
        <dbReference type="ARBA" id="ARBA00023128"/>
    </source>
</evidence>
<accession>A0A0F7ZWS6</accession>
<evidence type="ECO:0000256" key="1">
    <source>
        <dbReference type="ARBA" id="ARBA00004123"/>
    </source>
</evidence>
<keyword evidence="4" id="KW-0863">Zinc-finger</keyword>
<dbReference type="InterPro" id="IPR052035">
    <property type="entry name" value="ZnF_BED_domain_contain"/>
</dbReference>
<keyword evidence="7" id="KW-0539">Nucleus</keyword>
<evidence type="ECO:0008006" key="14">
    <source>
        <dbReference type="Google" id="ProtNLM"/>
    </source>
</evidence>
<feature type="compositionally biased region" description="Basic and acidic residues" evidence="8">
    <location>
        <begin position="745"/>
        <end position="755"/>
    </location>
</feature>
<evidence type="ECO:0000259" key="11">
    <source>
        <dbReference type="Pfam" id="PF25597"/>
    </source>
</evidence>
<feature type="domain" description="Reverse transcriptase Ty1/copia-type" evidence="10">
    <location>
        <begin position="860"/>
        <end position="1074"/>
    </location>
</feature>
<evidence type="ECO:0000256" key="5">
    <source>
        <dbReference type="ARBA" id="ARBA00022833"/>
    </source>
</evidence>
<proteinExistence type="predicted"/>
<evidence type="ECO:0000259" key="9">
    <source>
        <dbReference type="Pfam" id="PF05699"/>
    </source>
</evidence>
<reference evidence="12 13" key="1">
    <citation type="journal article" date="2014" name="Genome Biol. Evol.">
        <title>Comparative genomics and transcriptomics analyses reveal divergent lifestyle features of nematode endoparasitic fungus Hirsutella minnesotensis.</title>
        <authorList>
            <person name="Lai Y."/>
            <person name="Liu K."/>
            <person name="Zhang X."/>
            <person name="Zhang X."/>
            <person name="Li K."/>
            <person name="Wang N."/>
            <person name="Shu C."/>
            <person name="Wu Y."/>
            <person name="Wang C."/>
            <person name="Bushley K.E."/>
            <person name="Xiang M."/>
            <person name="Liu X."/>
        </authorList>
    </citation>
    <scope>NUCLEOTIDE SEQUENCE [LARGE SCALE GENOMIC DNA]</scope>
    <source>
        <strain evidence="12 13">3608</strain>
    </source>
</reference>
<keyword evidence="13" id="KW-1185">Reference proteome</keyword>
<feature type="compositionally biased region" description="Basic and acidic residues" evidence="8">
    <location>
        <begin position="646"/>
        <end position="659"/>
    </location>
</feature>
<evidence type="ECO:0000256" key="3">
    <source>
        <dbReference type="ARBA" id="ARBA00022723"/>
    </source>
</evidence>
<keyword evidence="3" id="KW-0479">Metal-binding</keyword>
<evidence type="ECO:0000256" key="7">
    <source>
        <dbReference type="ARBA" id="ARBA00023242"/>
    </source>
</evidence>
<keyword evidence="5" id="KW-0862">Zinc</keyword>
<gene>
    <name evidence="12" type="ORF">HIM_11129</name>
</gene>
<dbReference type="Pfam" id="PF07727">
    <property type="entry name" value="RVT_2"/>
    <property type="match status" value="1"/>
</dbReference>
<evidence type="ECO:0000313" key="12">
    <source>
        <dbReference type="EMBL" id="KJZ69487.1"/>
    </source>
</evidence>
<evidence type="ECO:0000256" key="8">
    <source>
        <dbReference type="SAM" id="MobiDB-lite"/>
    </source>
</evidence>
<dbReference type="GO" id="GO:0005634">
    <property type="term" value="C:nucleus"/>
    <property type="evidence" value="ECO:0007669"/>
    <property type="project" value="UniProtKB-SubCell"/>
</dbReference>
<dbReference type="CDD" id="cd09272">
    <property type="entry name" value="RNase_HI_RT_Ty1"/>
    <property type="match status" value="1"/>
</dbReference>
<dbReference type="InterPro" id="IPR057670">
    <property type="entry name" value="SH3_retrovirus"/>
</dbReference>
<dbReference type="PANTHER" id="PTHR46481">
    <property type="entry name" value="ZINC FINGER BED DOMAIN-CONTAINING PROTEIN 4"/>
    <property type="match status" value="1"/>
</dbReference>
<dbReference type="GO" id="GO:0008270">
    <property type="term" value="F:zinc ion binding"/>
    <property type="evidence" value="ECO:0007669"/>
    <property type="project" value="UniProtKB-KW"/>
</dbReference>
<dbReference type="OrthoDB" id="5022027at2759"/>
<feature type="domain" description="HAT C-terminal dimerisation" evidence="9">
    <location>
        <begin position="470"/>
        <end position="551"/>
    </location>
</feature>
<evidence type="ECO:0000259" key="10">
    <source>
        <dbReference type="Pfam" id="PF07727"/>
    </source>
</evidence>
<sequence length="1329" mass="154318">MWTSPNRYAFLGLHAHYLDACYQVQSRLLGLRRVWGCHSEVNQAATIYSIFGEYGIRDRIGAGVCDNVSSNDTCLASLYRQLRPAVTEEDIRACRTRCFGHIINLAARAFLWGEDPDSFERDAFTEAVFQVEERELRLWRKRGAVGKLHNIVRFVRATPQRRELMKSLAGNRCDEDDHQLFEEERAAIDLELMQNNETRWNSTFLMIQRAIRKREQIDHFIAYLETKVAEPRQRVPAQDHLSPQDWLLLAEIQSLLKPLYEITMRCQGWAKEGRYGALWEVMIGMEYLLNFFEEQKLLFSPPGARADDVRNVRASTTSRYSPLRAVQDHGRERHLPEHTRDEYTGAFLQAESLDDDHRRCIQIFINNCWSKLDEYYSLLGQSPLYTVAVILHPRWNVSWLEANWTSREQLVWLRDAKSSVRKYFEQQYPPKERSDAVSTVIGKAMRPAEPSQFDQWVQSHDRQRTEEDDELGAYMRQAPVRRENLNPILWWRDHQEEYPRLSKFALDMLAIPAMSVDPERTFSVTKLTVSSQRHSLSPEIIEEIQCLRNWLGHQAITVGEVVGFALLEGKQKKDLKTQPHAEVGYLVGYDSTNIFRIWIPEKHEVRRVRDVTFDETRFYDPKDHQQKLHIETPDQQVELPAHIDSDSELEEHQEIRSEADLEPESSSVQDAWSEDEIRSTIWVGGVDSLDEDSANHQLDEPDSQVTQPQIGDLRTSHQDELDDEWEDAPSAVTTQHKIDNQLLQEAKDRTVEQKPRKIAQWSDHEIDQPRRKSTREKKPSAKAREAMHGSCAIYQSSFFVGREHMMHRRNLPPEPRNYHELNGHQFEPQFRKAMESEWTNVNKRGTVQPISRDQVVGQILPLTWVFKYKFNKHGYLQKFKARICVRGDLQPPDSKDTYAATLAGRSFRILMAITAKFDLETRQLDAVNAFTNSLLDEDVYVQFPDGYRRKGWVLKLLRALYGLRRSPLLWQKDLTAAFEKLGLKQSQEEPCLFTNKWLTAFFFVDDVVLLYRAKHQAAADEFIVNLKSQYEMNDLGELKWFLGIRVLRDRGARKLWLCQDSYIEKIANQYGITRRDHFKGNLFPTNDLQPRNDQANSDLVHRYQQKVGSVNYVAVITRPDIAKATAKLAEFLLNPSDRHDHLIDRIMEYLWSSRFLAIQFNGASPAIDLIKINHSSVPRDLRIASDAAFADDPETRKSSQGHIIILFGGPVAWKAAKEAIATQRLFQQIDLQLDQPLLIECDNKQTIRLIQADLPRLKTQLKHVDVHNCWARQSFQQGQFQVSYTPTSEMVADGLTKILPDQKFKNFLEQLGLVDIRSLLEALADSDSD</sequence>
<feature type="region of interest" description="Disordered" evidence="8">
    <location>
        <begin position="646"/>
        <end position="673"/>
    </location>
</feature>
<evidence type="ECO:0000313" key="13">
    <source>
        <dbReference type="Proteomes" id="UP000054481"/>
    </source>
</evidence>
<feature type="region of interest" description="Disordered" evidence="8">
    <location>
        <begin position="690"/>
        <end position="725"/>
    </location>
</feature>